<evidence type="ECO:0000313" key="2">
    <source>
        <dbReference type="EMBL" id="MBO8447747.1"/>
    </source>
</evidence>
<proteinExistence type="predicted"/>
<dbReference type="PANTHER" id="PTHR38792:SF3">
    <property type="entry name" value="BNR_ASP-BOX REPEAT DOMAIN PROTEIN (AFU_ORTHOLOGUE AFUA_7G06430)-RELATED"/>
    <property type="match status" value="1"/>
</dbReference>
<dbReference type="PROSITE" id="PS51257">
    <property type="entry name" value="PROKAR_LIPOPROTEIN"/>
    <property type="match status" value="1"/>
</dbReference>
<dbReference type="Gene3D" id="2.120.10.10">
    <property type="match status" value="1"/>
</dbReference>
<sequence length="616" mass="66719">MRTHCILLMLLSLAVSLSCEKRPEGGSYPSGGTTVTPPDPGDVPESSDLDICPISSLNAGEATVDSHSDAISRSSIALDYRSYRILGQDVTGVEVSVYPRMALTPDGECQLFYHKKEGTSVAGNRIYWMTSDDLINWKSNGLFTEVFDITDSHGNPNKQGFADCFPLTLDNGEMISITSTRAVRTVNGISYRENKEDAGLVIKRSSDKGNTWSAEFEKIYTGNNWEPFLLQKSNGDIHCYFTDSNQNLPGVWDGVYNNSGTALIVSRDNGKTWSAAKRISAKLRDQKESSYLFTDQMPTVIELSSGELVGAFESDKAKGGQDTDYHISFAYSGTDGEWDEVSATAGGPSDRIDYLFQGCAPYLVHFPSGENLVSYNYDGKFCMRMSTDAEARNWGEEITAFPETGYFWGAMMPVGTHQVFAAIGGSAKGMQIGQFVLNHDITATSRTVEVDGDNKEWAHSDEAFFVGSKSQAQMAVRCSVSPDKVYFMFDVLDSNISVNDYVTILAAAPDAVSLSAPAVRITASVGGLRSVETYSGSGWSEAADADVVVKTAIDGTTSTAKDEDNGYLIEIAIAKSLLPIDSGEIKADFSLFDMSAGEDSVQPAGDPSVWPKVRGL</sequence>
<dbReference type="EMBL" id="JADIMQ010000008">
    <property type="protein sequence ID" value="MBO8447747.1"/>
    <property type="molecule type" value="Genomic_DNA"/>
</dbReference>
<name>A0A9D9EGZ5_9BACT</name>
<protein>
    <submittedName>
        <fullName evidence="2">Exo-alpha-sialidase</fullName>
    </submittedName>
</protein>
<evidence type="ECO:0000313" key="3">
    <source>
        <dbReference type="Proteomes" id="UP000810252"/>
    </source>
</evidence>
<dbReference type="InterPro" id="IPR036278">
    <property type="entry name" value="Sialidase_sf"/>
</dbReference>
<organism evidence="2 3">
    <name type="scientific">Candidatus Cryptobacteroides merdigallinarum</name>
    <dbReference type="NCBI Taxonomy" id="2840770"/>
    <lineage>
        <taxon>Bacteria</taxon>
        <taxon>Pseudomonadati</taxon>
        <taxon>Bacteroidota</taxon>
        <taxon>Bacteroidia</taxon>
        <taxon>Bacteroidales</taxon>
        <taxon>Candidatus Cryptobacteroides</taxon>
    </lineage>
</organism>
<evidence type="ECO:0000256" key="1">
    <source>
        <dbReference type="SAM" id="MobiDB-lite"/>
    </source>
</evidence>
<gene>
    <name evidence="2" type="ORF">IAC29_00560</name>
</gene>
<reference evidence="2" key="2">
    <citation type="journal article" date="2021" name="PeerJ">
        <title>Extensive microbial diversity within the chicken gut microbiome revealed by metagenomics and culture.</title>
        <authorList>
            <person name="Gilroy R."/>
            <person name="Ravi A."/>
            <person name="Getino M."/>
            <person name="Pursley I."/>
            <person name="Horton D.L."/>
            <person name="Alikhan N.F."/>
            <person name="Baker D."/>
            <person name="Gharbi K."/>
            <person name="Hall N."/>
            <person name="Watson M."/>
            <person name="Adriaenssens E.M."/>
            <person name="Foster-Nyarko E."/>
            <person name="Jarju S."/>
            <person name="Secka A."/>
            <person name="Antonio M."/>
            <person name="Oren A."/>
            <person name="Chaudhuri R.R."/>
            <person name="La Ragione R."/>
            <person name="Hildebrand F."/>
            <person name="Pallen M.J."/>
        </authorList>
    </citation>
    <scope>NUCLEOTIDE SEQUENCE</scope>
    <source>
        <strain evidence="2">20514</strain>
    </source>
</reference>
<accession>A0A9D9EGZ5</accession>
<reference evidence="2" key="1">
    <citation type="submission" date="2020-10" db="EMBL/GenBank/DDBJ databases">
        <authorList>
            <person name="Gilroy R."/>
        </authorList>
    </citation>
    <scope>NUCLEOTIDE SEQUENCE</scope>
    <source>
        <strain evidence="2">20514</strain>
    </source>
</reference>
<dbReference type="AlphaFoldDB" id="A0A9D9EGZ5"/>
<dbReference type="SUPFAM" id="SSF50939">
    <property type="entry name" value="Sialidases"/>
    <property type="match status" value="1"/>
</dbReference>
<comment type="caution">
    <text evidence="2">The sequence shown here is derived from an EMBL/GenBank/DDBJ whole genome shotgun (WGS) entry which is preliminary data.</text>
</comment>
<dbReference type="PANTHER" id="PTHR38792">
    <property type="entry name" value="BNR/ASP-BOX REPEAT DOMAIN PROTEIN (AFU_ORTHOLOGUE AFUA_7G06430)-RELATED"/>
    <property type="match status" value="1"/>
</dbReference>
<feature type="region of interest" description="Disordered" evidence="1">
    <location>
        <begin position="23"/>
        <end position="44"/>
    </location>
</feature>
<dbReference type="CDD" id="cd15482">
    <property type="entry name" value="Sialidase_non-viral"/>
    <property type="match status" value="1"/>
</dbReference>
<dbReference type="Proteomes" id="UP000810252">
    <property type="component" value="Unassembled WGS sequence"/>
</dbReference>